<dbReference type="Pfam" id="PF10528">
    <property type="entry name" value="GLEYA"/>
    <property type="match status" value="1"/>
</dbReference>
<gene>
    <name evidence="4" type="ORF">PCL_06813</name>
</gene>
<dbReference type="Gene3D" id="2.60.120.1560">
    <property type="match status" value="1"/>
</dbReference>
<evidence type="ECO:0000256" key="2">
    <source>
        <dbReference type="SAM" id="SignalP"/>
    </source>
</evidence>
<keyword evidence="2" id="KW-0732">Signal</keyword>
<evidence type="ECO:0000313" key="4">
    <source>
        <dbReference type="EMBL" id="PWI65608.1"/>
    </source>
</evidence>
<feature type="compositionally biased region" description="Low complexity" evidence="1">
    <location>
        <begin position="152"/>
        <end position="406"/>
    </location>
</feature>
<evidence type="ECO:0000313" key="5">
    <source>
        <dbReference type="Proteomes" id="UP000245956"/>
    </source>
</evidence>
<evidence type="ECO:0000259" key="3">
    <source>
        <dbReference type="PROSITE" id="PS51820"/>
    </source>
</evidence>
<feature type="signal peptide" evidence="2">
    <location>
        <begin position="1"/>
        <end position="18"/>
    </location>
</feature>
<dbReference type="InterPro" id="IPR037524">
    <property type="entry name" value="PA14/GLEYA"/>
</dbReference>
<feature type="domain" description="PA14" evidence="3">
    <location>
        <begin position="459"/>
        <end position="618"/>
    </location>
</feature>
<evidence type="ECO:0000256" key="1">
    <source>
        <dbReference type="SAM" id="MobiDB-lite"/>
    </source>
</evidence>
<protein>
    <recommendedName>
        <fullName evidence="3">PA14 domain-containing protein</fullName>
    </recommendedName>
</protein>
<reference evidence="4 5" key="1">
    <citation type="journal article" date="2016" name="Front. Microbiol.">
        <title>Genome and transcriptome sequences reveal the specific parasitism of the nematophagous Purpureocillium lilacinum 36-1.</title>
        <authorList>
            <person name="Xie J."/>
            <person name="Li S."/>
            <person name="Mo C."/>
            <person name="Xiao X."/>
            <person name="Peng D."/>
            <person name="Wang G."/>
            <person name="Xiao Y."/>
        </authorList>
    </citation>
    <scope>NUCLEOTIDE SEQUENCE [LARGE SCALE GENOMIC DNA]</scope>
    <source>
        <strain evidence="4 5">36-1</strain>
    </source>
</reference>
<sequence>MRTGTPLALMGLFCTAHTLKPPVPRHSEPTCETPQYDGVVEVQVIVYETPAGCLVVVETLVERPTVVEVLPGCTLTVTDAPTCITTTLTPTASICSTETISKYTVTSGIERYTSTISGGDGDCTIIVCEPETEIPCSSKTTAEETESLPCMSTDSSAPTDTTTTVVSTSDTRTTCTTNPSTRSQSTKSRETTPTTSSTSSASATETQTSSTSRTSVTTTQSRTGTKSTSRNTTSTGSTRDTTSTSSSRVTSSETSNGASSESTSSASTTSRSSLTSTSSTTATSSTTTSSGSDGSSSITSPSSTTTSSTTIIATTSTVTTTSSSTATTTSSSSTTITATSPSSVTTTSSTSTSTTITSSSSSTTSSSSLSSSSTTTESTTSSASSTTETSTTTSSTTSSESTPSPTDACDTIPEQCGSGGGLTVKYYENSIETQAYGIDARTGGLGPDYYLDLEPLGTGMTDTLSVPYFYGADGRRGIYIPAEPAGSNYYPGLTNTFAGITFDANNFTLVFTGYYKAPASGPYTFCADTDNVDNFYIGSVDAFPCGEGNTTKTVPPGAQPLVYNYYGRTSRKTCGTRDLVQGYYYPIRSVFGNWGTPSHLKFTVKPPGGEETSMIGDFGPYHTPKMMSKDPFDVFRHDPTADNLKECIRQGGHINQVNNNGESAIEYATLRYHDARVSNDTAEMEKWKALITVLFENNATVHWRTVAEPEGDYQTWMRQLVHNELTMILGFQPV</sequence>
<dbReference type="Proteomes" id="UP000245956">
    <property type="component" value="Unassembled WGS sequence"/>
</dbReference>
<feature type="region of interest" description="Disordered" evidence="1">
    <location>
        <begin position="136"/>
        <end position="414"/>
    </location>
</feature>
<accession>A0A2U3DTM4</accession>
<feature type="chain" id="PRO_5015525726" description="PA14 domain-containing protein" evidence="2">
    <location>
        <begin position="19"/>
        <end position="734"/>
    </location>
</feature>
<proteinExistence type="predicted"/>
<name>A0A2U3DTM4_PURLI</name>
<dbReference type="AlphaFoldDB" id="A0A2U3DTM4"/>
<organism evidence="4 5">
    <name type="scientific">Purpureocillium lilacinum</name>
    <name type="common">Paecilomyces lilacinus</name>
    <dbReference type="NCBI Taxonomy" id="33203"/>
    <lineage>
        <taxon>Eukaryota</taxon>
        <taxon>Fungi</taxon>
        <taxon>Dikarya</taxon>
        <taxon>Ascomycota</taxon>
        <taxon>Pezizomycotina</taxon>
        <taxon>Sordariomycetes</taxon>
        <taxon>Hypocreomycetidae</taxon>
        <taxon>Hypocreales</taxon>
        <taxon>Ophiocordycipitaceae</taxon>
        <taxon>Purpureocillium</taxon>
    </lineage>
</organism>
<dbReference type="InterPro" id="IPR018871">
    <property type="entry name" value="GLEYA_adhesin_domain"/>
</dbReference>
<comment type="caution">
    <text evidence="4">The sequence shown here is derived from an EMBL/GenBank/DDBJ whole genome shotgun (WGS) entry which is preliminary data.</text>
</comment>
<dbReference type="PROSITE" id="PS51820">
    <property type="entry name" value="PA14"/>
    <property type="match status" value="1"/>
</dbReference>
<dbReference type="EMBL" id="LCWV01000031">
    <property type="protein sequence ID" value="PWI65608.1"/>
    <property type="molecule type" value="Genomic_DNA"/>
</dbReference>